<organism evidence="1">
    <name type="scientific">marine sediment metagenome</name>
    <dbReference type="NCBI Taxonomy" id="412755"/>
    <lineage>
        <taxon>unclassified sequences</taxon>
        <taxon>metagenomes</taxon>
        <taxon>ecological metagenomes</taxon>
    </lineage>
</organism>
<proteinExistence type="predicted"/>
<evidence type="ECO:0000313" key="1">
    <source>
        <dbReference type="EMBL" id="KKN84382.1"/>
    </source>
</evidence>
<sequence>MDRVDLIASGYDWICPDCNLINTEIEAVTEAVTCGQGGKDVLQGVIDSGCGRTFAPGLPEHAYE</sequence>
<reference evidence="1" key="1">
    <citation type="journal article" date="2015" name="Nature">
        <title>Complex archaea that bridge the gap between prokaryotes and eukaryotes.</title>
        <authorList>
            <person name="Spang A."/>
            <person name="Saw J.H."/>
            <person name="Jorgensen S.L."/>
            <person name="Zaremba-Niedzwiedzka K."/>
            <person name="Martijn J."/>
            <person name="Lind A.E."/>
            <person name="van Eijk R."/>
            <person name="Schleper C."/>
            <person name="Guy L."/>
            <person name="Ettema T.J."/>
        </authorList>
    </citation>
    <scope>NUCLEOTIDE SEQUENCE</scope>
</reference>
<name>A0A0F9UAN3_9ZZZZ</name>
<dbReference type="EMBL" id="LAZR01000171">
    <property type="protein sequence ID" value="KKN84382.1"/>
    <property type="molecule type" value="Genomic_DNA"/>
</dbReference>
<gene>
    <name evidence="1" type="ORF">LCGC14_0288440</name>
</gene>
<comment type="caution">
    <text evidence="1">The sequence shown here is derived from an EMBL/GenBank/DDBJ whole genome shotgun (WGS) entry which is preliminary data.</text>
</comment>
<dbReference type="AlphaFoldDB" id="A0A0F9UAN3"/>
<protein>
    <submittedName>
        <fullName evidence="1">Uncharacterized protein</fullName>
    </submittedName>
</protein>
<accession>A0A0F9UAN3</accession>